<feature type="compositionally biased region" description="Gly residues" evidence="1">
    <location>
        <begin position="74"/>
        <end position="84"/>
    </location>
</feature>
<evidence type="ECO:0000313" key="2">
    <source>
        <dbReference type="EMBL" id="MBE0131999.1"/>
    </source>
</evidence>
<proteinExistence type="predicted"/>
<feature type="compositionally biased region" description="Gly residues" evidence="1">
    <location>
        <begin position="1"/>
        <end position="12"/>
    </location>
</feature>
<protein>
    <submittedName>
        <fullName evidence="2">Uncharacterized protein</fullName>
    </submittedName>
</protein>
<name>A0A8I0T2T2_CITAM</name>
<dbReference type="EMBL" id="VKME01000146">
    <property type="protein sequence ID" value="MBE0131999.1"/>
    <property type="molecule type" value="Genomic_DNA"/>
</dbReference>
<comment type="caution">
    <text evidence="2">The sequence shown here is derived from an EMBL/GenBank/DDBJ whole genome shotgun (WGS) entry which is preliminary data.</text>
</comment>
<organism evidence="2 3">
    <name type="scientific">Citrobacter amalonaticus</name>
    <dbReference type="NCBI Taxonomy" id="35703"/>
    <lineage>
        <taxon>Bacteria</taxon>
        <taxon>Pseudomonadati</taxon>
        <taxon>Pseudomonadota</taxon>
        <taxon>Gammaproteobacteria</taxon>
        <taxon>Enterobacterales</taxon>
        <taxon>Enterobacteriaceae</taxon>
        <taxon>Citrobacter</taxon>
    </lineage>
</organism>
<dbReference type="Proteomes" id="UP000656723">
    <property type="component" value="Unassembled WGS sequence"/>
</dbReference>
<evidence type="ECO:0000256" key="1">
    <source>
        <dbReference type="SAM" id="MobiDB-lite"/>
    </source>
</evidence>
<gene>
    <name evidence="2" type="ORF">FOT72_29140</name>
</gene>
<reference evidence="2" key="1">
    <citation type="submission" date="2019-07" db="EMBL/GenBank/DDBJ databases">
        <title>KPC-2 carbapenem resistent Enterobacterales isolates from Germany.</title>
        <authorList>
            <person name="Yao Y."/>
            <person name="Falgenhauer L."/>
            <person name="Imirzalioglu C."/>
            <person name="Chakraborty T."/>
        </authorList>
    </citation>
    <scope>NUCLEOTIDE SEQUENCE</scope>
    <source>
        <strain evidence="2">CA13304</strain>
        <plasmid evidence="2">pCA13304_KPC2</plasmid>
    </source>
</reference>
<keyword evidence="2" id="KW-0614">Plasmid</keyword>
<feature type="region of interest" description="Disordered" evidence="1">
    <location>
        <begin position="1"/>
        <end position="84"/>
    </location>
</feature>
<geneLocation type="plasmid" evidence="2">
    <name>pCA13304_KPC2</name>
</geneLocation>
<accession>A0A8I0T2T2</accession>
<sequence length="126" mass="13356">MGGFPHGTGARQGGPIPTRHRRPARWADSHTAAAPGKVGRFPRGSLARQGGPIPTRQPRPARWADSHTAAAPGKVGGFPHGSGAGPVGFRRIGVLPNALTRRKKTAWRRPHKAENPLKAGYLLCSL</sequence>
<evidence type="ECO:0000313" key="3">
    <source>
        <dbReference type="Proteomes" id="UP000656723"/>
    </source>
</evidence>
<dbReference type="AlphaFoldDB" id="A0A8I0T2T2"/>